<organism evidence="2 3">
    <name type="scientific">Cognatiluteimonas sedimenti</name>
    <dbReference type="NCBI Taxonomy" id="2927791"/>
    <lineage>
        <taxon>Bacteria</taxon>
        <taxon>Pseudomonadati</taxon>
        <taxon>Pseudomonadota</taxon>
        <taxon>Gammaproteobacteria</taxon>
        <taxon>Lysobacterales</taxon>
        <taxon>Lysobacteraceae</taxon>
        <taxon>Cognatiluteimonas</taxon>
    </lineage>
</organism>
<keyword evidence="3" id="KW-1185">Reference proteome</keyword>
<feature type="transmembrane region" description="Helical" evidence="1">
    <location>
        <begin position="54"/>
        <end position="75"/>
    </location>
</feature>
<sequence>MTRTRGILCAALLALAALYAWWFARDGQWVAVVVFALPPLLLALSLLRGGGARTGFWAGVLALLWFSHGIMVAWTRAPERGLALAAVALAVAIVLAASLPGLRARFGARRG</sequence>
<evidence type="ECO:0000313" key="3">
    <source>
        <dbReference type="Proteomes" id="UP001165423"/>
    </source>
</evidence>
<keyword evidence="1" id="KW-0812">Transmembrane</keyword>
<dbReference type="EMBL" id="JALGCL010000001">
    <property type="protein sequence ID" value="MCJ0825378.1"/>
    <property type="molecule type" value="Genomic_DNA"/>
</dbReference>
<feature type="transmembrane region" description="Helical" evidence="1">
    <location>
        <begin position="30"/>
        <end position="47"/>
    </location>
</feature>
<dbReference type="Pfam" id="PF09842">
    <property type="entry name" value="DUF2069"/>
    <property type="match status" value="1"/>
</dbReference>
<reference evidence="2 3" key="1">
    <citation type="submission" date="2022-03" db="EMBL/GenBank/DDBJ databases">
        <title>Luteimonas soily sp. nov., a novel bacterium isolated from the soil.</title>
        <authorList>
            <person name="Zhang X."/>
        </authorList>
    </citation>
    <scope>NUCLEOTIDE SEQUENCE [LARGE SCALE GENOMIC DNA]</scope>
    <source>
        <strain evidence="2 3">50</strain>
    </source>
</reference>
<comment type="caution">
    <text evidence="2">The sequence shown here is derived from an EMBL/GenBank/DDBJ whole genome shotgun (WGS) entry which is preliminary data.</text>
</comment>
<dbReference type="Proteomes" id="UP001165423">
    <property type="component" value="Unassembled WGS sequence"/>
</dbReference>
<proteinExistence type="predicted"/>
<gene>
    <name evidence="2" type="ORF">MQC88_05305</name>
</gene>
<keyword evidence="1" id="KW-1133">Transmembrane helix</keyword>
<evidence type="ECO:0000313" key="2">
    <source>
        <dbReference type="EMBL" id="MCJ0825378.1"/>
    </source>
</evidence>
<evidence type="ECO:0000256" key="1">
    <source>
        <dbReference type="SAM" id="Phobius"/>
    </source>
</evidence>
<dbReference type="RefSeq" id="WP_243319689.1">
    <property type="nucleotide sequence ID" value="NZ_JALGCL010000001.1"/>
</dbReference>
<name>A0ABT0A322_9GAMM</name>
<feature type="transmembrane region" description="Helical" evidence="1">
    <location>
        <begin position="81"/>
        <end position="102"/>
    </location>
</feature>
<keyword evidence="1" id="KW-0472">Membrane</keyword>
<protein>
    <submittedName>
        <fullName evidence="2">DUF2069 domain-containing protein</fullName>
    </submittedName>
</protein>
<accession>A0ABT0A322</accession>
<dbReference type="InterPro" id="IPR018643">
    <property type="entry name" value="DUF2069_membrane"/>
</dbReference>